<sequence>MVTRTLLRLLCASALVHAVRSAPLTHCANPAGAFIGLVADQAYTLRLPPDAPGNPERWALVTEATSKSQHGQEPAVGSFTGTYVQALPDDRDTYNNIYGAGSFTPLTGLDFYFYVTEPGMHTLFLRWTGGDTAGGGDSLYAVMRDADTDLIVAGKPTFKPKLVPIMEAPNVAGCCYHHQTHACTCFATEQEKVPGVCDAWQASDKATRFGAQCPAGEGQMEAVPSPRWYLYAGQAVGNVMDFNAEPWDATCEAEGVGTADTGLDFAAWDLPTGKYRLVFYPREDGTAVDAFYLAGPNTPPPPQDLRLQLGDSTVDCKGATKPASKVSSGLWVTDKKDAPGWGYRSKPVQGADASAAAGGACGICLVPVEPSECPSGEELLQMQTCDLVGPNELCEADGECGTNIRLNNCDSPPSTDLAAGNVGERTRRMRQNDVYRRMTPKECEAANAHGLGGGVVALLVLLALGGMAGIVVCVYKRGAIAGSLGKAIQGTRVSAPISGTTSMNAPMVNPSPMEAAGYVRRDDLQR</sequence>
<dbReference type="AlphaFoldDB" id="A0A7S0L1V7"/>
<feature type="chain" id="PRO_5030633037" description="Malectin domain-containing protein" evidence="2">
    <location>
        <begin position="22"/>
        <end position="526"/>
    </location>
</feature>
<feature type="signal peptide" evidence="2">
    <location>
        <begin position="1"/>
        <end position="21"/>
    </location>
</feature>
<keyword evidence="1" id="KW-0472">Membrane</keyword>
<dbReference type="EMBL" id="HBEY01006354">
    <property type="protein sequence ID" value="CAD8599770.1"/>
    <property type="molecule type" value="Transcribed_RNA"/>
</dbReference>
<name>A0A7S0L1V7_9EUKA</name>
<accession>A0A7S0L1V7</accession>
<evidence type="ECO:0000256" key="2">
    <source>
        <dbReference type="SAM" id="SignalP"/>
    </source>
</evidence>
<keyword evidence="2" id="KW-0732">Signal</keyword>
<feature type="transmembrane region" description="Helical" evidence="1">
    <location>
        <begin position="451"/>
        <end position="475"/>
    </location>
</feature>
<gene>
    <name evidence="3" type="ORF">CPEL01642_LOCUS3100</name>
</gene>
<protein>
    <recommendedName>
        <fullName evidence="4">Malectin domain-containing protein</fullName>
    </recommendedName>
</protein>
<evidence type="ECO:0000313" key="3">
    <source>
        <dbReference type="EMBL" id="CAD8599770.1"/>
    </source>
</evidence>
<keyword evidence="1" id="KW-1133">Transmembrane helix</keyword>
<organism evidence="3">
    <name type="scientific">Coccolithus braarudii</name>
    <dbReference type="NCBI Taxonomy" id="221442"/>
    <lineage>
        <taxon>Eukaryota</taxon>
        <taxon>Haptista</taxon>
        <taxon>Haptophyta</taxon>
        <taxon>Prymnesiophyceae</taxon>
        <taxon>Coccolithales</taxon>
        <taxon>Coccolithaceae</taxon>
        <taxon>Coccolithus</taxon>
    </lineage>
</organism>
<evidence type="ECO:0000256" key="1">
    <source>
        <dbReference type="SAM" id="Phobius"/>
    </source>
</evidence>
<proteinExistence type="predicted"/>
<keyword evidence="1" id="KW-0812">Transmembrane</keyword>
<reference evidence="3" key="1">
    <citation type="submission" date="2021-01" db="EMBL/GenBank/DDBJ databases">
        <authorList>
            <person name="Corre E."/>
            <person name="Pelletier E."/>
            <person name="Niang G."/>
            <person name="Scheremetjew M."/>
            <person name="Finn R."/>
            <person name="Kale V."/>
            <person name="Holt S."/>
            <person name="Cochrane G."/>
            <person name="Meng A."/>
            <person name="Brown T."/>
            <person name="Cohen L."/>
        </authorList>
    </citation>
    <scope>NUCLEOTIDE SEQUENCE</scope>
    <source>
        <strain evidence="3">PLY182g</strain>
    </source>
</reference>
<evidence type="ECO:0008006" key="4">
    <source>
        <dbReference type="Google" id="ProtNLM"/>
    </source>
</evidence>